<keyword evidence="2 3" id="KW-0802">TPR repeat</keyword>
<accession>A0A494WZ45</accession>
<dbReference type="SUPFAM" id="SSF48452">
    <property type="entry name" value="TPR-like"/>
    <property type="match status" value="1"/>
</dbReference>
<dbReference type="Gene3D" id="1.25.40.10">
    <property type="entry name" value="Tetratricopeptide repeat domain"/>
    <property type="match status" value="1"/>
</dbReference>
<evidence type="ECO:0000256" key="1">
    <source>
        <dbReference type="ARBA" id="ARBA00022737"/>
    </source>
</evidence>
<evidence type="ECO:0000256" key="2">
    <source>
        <dbReference type="ARBA" id="ARBA00022803"/>
    </source>
</evidence>
<feature type="repeat" description="TPR" evidence="3">
    <location>
        <begin position="352"/>
        <end position="385"/>
    </location>
</feature>
<keyword evidence="6" id="KW-1185">Reference proteome</keyword>
<dbReference type="InterPro" id="IPR019734">
    <property type="entry name" value="TPR_rpt"/>
</dbReference>
<dbReference type="AlphaFoldDB" id="A0A494WZ45"/>
<dbReference type="OrthoDB" id="9762883at2"/>
<dbReference type="InterPro" id="IPR011990">
    <property type="entry name" value="TPR-like_helical_dom_sf"/>
</dbReference>
<dbReference type="InterPro" id="IPR013105">
    <property type="entry name" value="TPR_2"/>
</dbReference>
<dbReference type="Pfam" id="PF07719">
    <property type="entry name" value="TPR_2"/>
    <property type="match status" value="1"/>
</dbReference>
<name>A0A494WZ45_9FIRM</name>
<proteinExistence type="predicted"/>
<reference evidence="5 6" key="1">
    <citation type="submission" date="2018-10" db="EMBL/GenBank/DDBJ databases">
        <authorList>
            <person name="Grouzdev D.S."/>
            <person name="Krutkina M.S."/>
            <person name="Tourova T.P."/>
            <person name="Nazina T.N."/>
        </authorList>
    </citation>
    <scope>NUCLEOTIDE SEQUENCE [LARGE SCALE GENOMIC DNA]</scope>
    <source>
        <strain evidence="5 6">435</strain>
    </source>
</reference>
<keyword evidence="4" id="KW-0732">Signal</keyword>
<gene>
    <name evidence="5" type="ORF">D7024_03710</name>
</gene>
<comment type="caution">
    <text evidence="5">The sequence shown here is derived from an EMBL/GenBank/DDBJ whole genome shotgun (WGS) entry which is preliminary data.</text>
</comment>
<dbReference type="Gene3D" id="2.130.10.130">
    <property type="entry name" value="Integrin alpha, N-terminal"/>
    <property type="match status" value="1"/>
</dbReference>
<evidence type="ECO:0000313" key="5">
    <source>
        <dbReference type="EMBL" id="RKO66135.1"/>
    </source>
</evidence>
<dbReference type="PROSITE" id="PS50005">
    <property type="entry name" value="TPR"/>
    <property type="match status" value="1"/>
</dbReference>
<protein>
    <submittedName>
        <fullName evidence="5">Tetratricopeptide repeat protein</fullName>
    </submittedName>
</protein>
<evidence type="ECO:0000256" key="3">
    <source>
        <dbReference type="PROSITE-ProRule" id="PRU00339"/>
    </source>
</evidence>
<dbReference type="SUPFAM" id="SSF69318">
    <property type="entry name" value="Integrin alpha N-terminal domain"/>
    <property type="match status" value="1"/>
</dbReference>
<sequence length="401" mass="43985">MVAMRKKLVPVLIAGSIIISACAQFPTPGALIKPPGTGASTAAGRKAGNQNELLKIVQTFLPAGAHLLAPEPAGEVAQSTRELIQTGDLNHDGQPEIIAGYRTSQGSAGVLVLEEIKNGKWAKLWQEEGGYSLERLQLADITGDGRDELLIGWAIGASAGNGLDILAWQDGNLKKIAGTGYHRLEVEDLAGEKGKDGRQELAVWVKDTGDAMAVDVLRWDGKNLISAEDVYLAYFPRVVEYYRKRVREHPQASFYWYYLADALVKVREYRQALEAAEKGMVADKVIYPSIYGFQLIKARALTGLERYHEATAIYQDIIAAGEKKLPHPQKPASMGSAIRSLLTADLSPRMMGEACYEAGEIYARLGQNQRAAEYFQKALIYLPGWDKPRKALEELASKETK</sequence>
<keyword evidence="1" id="KW-0677">Repeat</keyword>
<evidence type="ECO:0000313" key="6">
    <source>
        <dbReference type="Proteomes" id="UP000271256"/>
    </source>
</evidence>
<dbReference type="EMBL" id="RBWE01000001">
    <property type="protein sequence ID" value="RKO66135.1"/>
    <property type="molecule type" value="Genomic_DNA"/>
</dbReference>
<evidence type="ECO:0000256" key="4">
    <source>
        <dbReference type="SAM" id="SignalP"/>
    </source>
</evidence>
<feature type="chain" id="PRO_5019785868" evidence="4">
    <location>
        <begin position="24"/>
        <end position="401"/>
    </location>
</feature>
<dbReference type="PROSITE" id="PS51257">
    <property type="entry name" value="PROKAR_LIPOPROTEIN"/>
    <property type="match status" value="1"/>
</dbReference>
<dbReference type="Proteomes" id="UP000271256">
    <property type="component" value="Unassembled WGS sequence"/>
</dbReference>
<feature type="signal peptide" evidence="4">
    <location>
        <begin position="1"/>
        <end position="23"/>
    </location>
</feature>
<organism evidence="5 6">
    <name type="scientific">Desulfofundulus salinus</name>
    <dbReference type="NCBI Taxonomy" id="2419843"/>
    <lineage>
        <taxon>Bacteria</taxon>
        <taxon>Bacillati</taxon>
        <taxon>Bacillota</taxon>
        <taxon>Clostridia</taxon>
        <taxon>Eubacteriales</taxon>
        <taxon>Peptococcaceae</taxon>
        <taxon>Desulfofundulus</taxon>
    </lineage>
</organism>
<dbReference type="InterPro" id="IPR028994">
    <property type="entry name" value="Integrin_alpha_N"/>
</dbReference>
<dbReference type="SMART" id="SM00028">
    <property type="entry name" value="TPR"/>
    <property type="match status" value="2"/>
</dbReference>